<dbReference type="InterPro" id="IPR036249">
    <property type="entry name" value="Thioredoxin-like_sf"/>
</dbReference>
<reference evidence="8 9" key="1">
    <citation type="submission" date="2017-04" db="EMBL/GenBank/DDBJ databases">
        <authorList>
            <person name="Afonso C.L."/>
            <person name="Miller P.J."/>
            <person name="Scott M.A."/>
            <person name="Spackman E."/>
            <person name="Goraichik I."/>
            <person name="Dimitrov K.M."/>
            <person name="Suarez D.L."/>
            <person name="Swayne D.E."/>
        </authorList>
    </citation>
    <scope>NUCLEOTIDE SEQUENCE [LARGE SCALE GENOMIC DNA]</scope>
    <source>
        <strain evidence="8 9">CGMCC 1.12644</strain>
    </source>
</reference>
<comment type="similarity">
    <text evidence="1 5">Belongs to the glutathione peroxidase family.</text>
</comment>
<keyword evidence="6" id="KW-0732">Signal</keyword>
<dbReference type="InterPro" id="IPR000889">
    <property type="entry name" value="Glutathione_peroxidase"/>
</dbReference>
<dbReference type="AlphaFoldDB" id="A0A1W2CTR9"/>
<feature type="signal peptide" evidence="6">
    <location>
        <begin position="1"/>
        <end position="20"/>
    </location>
</feature>
<keyword evidence="9" id="KW-1185">Reference proteome</keyword>
<dbReference type="Proteomes" id="UP000192330">
    <property type="component" value="Unassembled WGS sequence"/>
</dbReference>
<evidence type="ECO:0000256" key="2">
    <source>
        <dbReference type="ARBA" id="ARBA00022559"/>
    </source>
</evidence>
<gene>
    <name evidence="8" type="ORF">SAMN06295998_10953</name>
</gene>
<organism evidence="8 9">
    <name type="scientific">Primorskyibacter flagellatus</name>
    <dbReference type="NCBI Taxonomy" id="1387277"/>
    <lineage>
        <taxon>Bacteria</taxon>
        <taxon>Pseudomonadati</taxon>
        <taxon>Pseudomonadota</taxon>
        <taxon>Alphaproteobacteria</taxon>
        <taxon>Rhodobacterales</taxon>
        <taxon>Roseobacteraceae</taxon>
        <taxon>Primorskyibacter</taxon>
    </lineage>
</organism>
<dbReference type="STRING" id="1387277.SAMN06295998_10953"/>
<dbReference type="Pfam" id="PF00255">
    <property type="entry name" value="GSHPx"/>
    <property type="match status" value="1"/>
</dbReference>
<dbReference type="PROSITE" id="PS51355">
    <property type="entry name" value="GLUTATHIONE_PEROXID_3"/>
    <property type="match status" value="1"/>
</dbReference>
<dbReference type="OrthoDB" id="9785502at2"/>
<feature type="chain" id="PRO_5011986447" description="Glutathione peroxidase" evidence="6">
    <location>
        <begin position="21"/>
        <end position="173"/>
    </location>
</feature>
<dbReference type="Gene3D" id="3.40.30.10">
    <property type="entry name" value="Glutaredoxin"/>
    <property type="match status" value="1"/>
</dbReference>
<evidence type="ECO:0000256" key="1">
    <source>
        <dbReference type="ARBA" id="ARBA00006926"/>
    </source>
</evidence>
<name>A0A1W2CTR9_9RHOB</name>
<evidence type="ECO:0000256" key="5">
    <source>
        <dbReference type="RuleBase" id="RU000499"/>
    </source>
</evidence>
<evidence type="ECO:0000256" key="6">
    <source>
        <dbReference type="SAM" id="SignalP"/>
    </source>
</evidence>
<dbReference type="PROSITE" id="PS00460">
    <property type="entry name" value="GLUTATHIONE_PEROXID_1"/>
    <property type="match status" value="1"/>
</dbReference>
<dbReference type="PIRSF" id="PIRSF000303">
    <property type="entry name" value="Glutathion_perox"/>
    <property type="match status" value="1"/>
</dbReference>
<dbReference type="InterPro" id="IPR013766">
    <property type="entry name" value="Thioredoxin_domain"/>
</dbReference>
<dbReference type="PANTHER" id="PTHR11592:SF44">
    <property type="entry name" value="GLUTATHIONE PEROXIDASE"/>
    <property type="match status" value="1"/>
</dbReference>
<feature type="active site" evidence="4">
    <location>
        <position position="53"/>
    </location>
</feature>
<dbReference type="PRINTS" id="PR01011">
    <property type="entry name" value="GLUTPROXDASE"/>
</dbReference>
<keyword evidence="3 5" id="KW-0560">Oxidoreductase</keyword>
<dbReference type="PANTHER" id="PTHR11592">
    <property type="entry name" value="GLUTATHIONE PEROXIDASE"/>
    <property type="match status" value="1"/>
</dbReference>
<dbReference type="GO" id="GO:0004601">
    <property type="term" value="F:peroxidase activity"/>
    <property type="evidence" value="ECO:0007669"/>
    <property type="project" value="UniProtKB-KW"/>
</dbReference>
<dbReference type="EMBL" id="FWYD01000009">
    <property type="protein sequence ID" value="SMC88620.1"/>
    <property type="molecule type" value="Genomic_DNA"/>
</dbReference>
<evidence type="ECO:0000313" key="8">
    <source>
        <dbReference type="EMBL" id="SMC88620.1"/>
    </source>
</evidence>
<keyword evidence="2 5" id="KW-0575">Peroxidase</keyword>
<feature type="domain" description="Thioredoxin" evidence="7">
    <location>
        <begin position="15"/>
        <end position="170"/>
    </location>
</feature>
<protein>
    <recommendedName>
        <fullName evidence="5">Glutathione peroxidase</fullName>
    </recommendedName>
</protein>
<dbReference type="RefSeq" id="WP_084353332.1">
    <property type="nucleotide sequence ID" value="NZ_FWYD01000009.1"/>
</dbReference>
<dbReference type="GO" id="GO:0034599">
    <property type="term" value="P:cellular response to oxidative stress"/>
    <property type="evidence" value="ECO:0007669"/>
    <property type="project" value="TreeGrafter"/>
</dbReference>
<proteinExistence type="inferred from homology"/>
<evidence type="ECO:0000256" key="3">
    <source>
        <dbReference type="ARBA" id="ARBA00023002"/>
    </source>
</evidence>
<sequence>MFRFVIALLLAAFTALPGLAAQGFTFKSIDGGTLSLDQWKGQPVLVVNTASRCGFTPQFYGLQALYDDYRDQGFIVLAVPSNDFKQELASEEEVKEFCEFNFNLDMPMTTINHVRGQDAHPFYGWVEARTGFVPSWNFNKILIGPEGDVLGTWGALTTPQSASIINAVKAALR</sequence>
<accession>A0A1W2CTR9</accession>
<dbReference type="SUPFAM" id="SSF52833">
    <property type="entry name" value="Thioredoxin-like"/>
    <property type="match status" value="1"/>
</dbReference>
<evidence type="ECO:0000259" key="7">
    <source>
        <dbReference type="PROSITE" id="PS51352"/>
    </source>
</evidence>
<dbReference type="InterPro" id="IPR029759">
    <property type="entry name" value="GPX_AS"/>
</dbReference>
<dbReference type="PROSITE" id="PS51352">
    <property type="entry name" value="THIOREDOXIN_2"/>
    <property type="match status" value="1"/>
</dbReference>
<evidence type="ECO:0000256" key="4">
    <source>
        <dbReference type="PIRSR" id="PIRSR000303-1"/>
    </source>
</evidence>
<dbReference type="CDD" id="cd00340">
    <property type="entry name" value="GSH_Peroxidase"/>
    <property type="match status" value="1"/>
</dbReference>
<evidence type="ECO:0000313" key="9">
    <source>
        <dbReference type="Proteomes" id="UP000192330"/>
    </source>
</evidence>